<reference evidence="9 10" key="1">
    <citation type="submission" date="2007-06" db="EMBL/GenBank/DDBJ databases">
        <authorList>
            <person name="Shimkets L."/>
            <person name="Ferriera S."/>
            <person name="Johnson J."/>
            <person name="Kravitz S."/>
            <person name="Beeson K."/>
            <person name="Sutton G."/>
            <person name="Rogers Y.-H."/>
            <person name="Friedman R."/>
            <person name="Frazier M."/>
            <person name="Venter J.C."/>
        </authorList>
    </citation>
    <scope>NUCLEOTIDE SEQUENCE [LARGE SCALE GENOMIC DNA]</scope>
    <source>
        <strain evidence="9 10">SIR-1</strain>
    </source>
</reference>
<name>A6FXR9_9BACT</name>
<evidence type="ECO:0000256" key="5">
    <source>
        <dbReference type="PROSITE-ProRule" id="PRU01248"/>
    </source>
</evidence>
<dbReference type="Proteomes" id="UP000005801">
    <property type="component" value="Unassembled WGS sequence"/>
</dbReference>
<dbReference type="eggNOG" id="COG0582">
    <property type="taxonomic scope" value="Bacteria"/>
</dbReference>
<dbReference type="Gene3D" id="1.10.443.10">
    <property type="entry name" value="Intergrase catalytic core"/>
    <property type="match status" value="1"/>
</dbReference>
<dbReference type="AlphaFoldDB" id="A6FXR9"/>
<evidence type="ECO:0000259" key="7">
    <source>
        <dbReference type="PROSITE" id="PS51898"/>
    </source>
</evidence>
<feature type="region of interest" description="Disordered" evidence="6">
    <location>
        <begin position="375"/>
        <end position="421"/>
    </location>
</feature>
<dbReference type="InterPro" id="IPR044068">
    <property type="entry name" value="CB"/>
</dbReference>
<dbReference type="Pfam" id="PF00589">
    <property type="entry name" value="Phage_integrase"/>
    <property type="match status" value="1"/>
</dbReference>
<evidence type="ECO:0000313" key="10">
    <source>
        <dbReference type="Proteomes" id="UP000005801"/>
    </source>
</evidence>
<dbReference type="CDD" id="cd01189">
    <property type="entry name" value="INT_ICEBs1_C_like"/>
    <property type="match status" value="1"/>
</dbReference>
<evidence type="ECO:0000256" key="4">
    <source>
        <dbReference type="ARBA" id="ARBA00023172"/>
    </source>
</evidence>
<evidence type="ECO:0000313" key="9">
    <source>
        <dbReference type="EMBL" id="EDM81657.1"/>
    </source>
</evidence>
<dbReference type="InterPro" id="IPR002104">
    <property type="entry name" value="Integrase_catalytic"/>
</dbReference>
<accession>A6FXR9</accession>
<dbReference type="GO" id="GO:0015074">
    <property type="term" value="P:DNA integration"/>
    <property type="evidence" value="ECO:0007669"/>
    <property type="project" value="UniProtKB-KW"/>
</dbReference>
<dbReference type="PROSITE" id="PS51898">
    <property type="entry name" value="TYR_RECOMBINASE"/>
    <property type="match status" value="1"/>
</dbReference>
<keyword evidence="4" id="KW-0233">DNA recombination</keyword>
<keyword evidence="3 5" id="KW-0238">DNA-binding</keyword>
<keyword evidence="2" id="KW-0229">DNA integration</keyword>
<dbReference type="PANTHER" id="PTHR30349">
    <property type="entry name" value="PHAGE INTEGRASE-RELATED"/>
    <property type="match status" value="1"/>
</dbReference>
<comment type="caution">
    <text evidence="9">The sequence shown here is derived from an EMBL/GenBank/DDBJ whole genome shotgun (WGS) entry which is preliminary data.</text>
</comment>
<protein>
    <submittedName>
        <fullName evidence="9">Phage integrase</fullName>
    </submittedName>
</protein>
<evidence type="ECO:0000256" key="2">
    <source>
        <dbReference type="ARBA" id="ARBA00022908"/>
    </source>
</evidence>
<feature type="compositionally biased region" description="Basic and acidic residues" evidence="6">
    <location>
        <begin position="375"/>
        <end position="391"/>
    </location>
</feature>
<dbReference type="InterPro" id="IPR013762">
    <property type="entry name" value="Integrase-like_cat_sf"/>
</dbReference>
<dbReference type="PANTHER" id="PTHR30349:SF64">
    <property type="entry name" value="PROPHAGE INTEGRASE INTD-RELATED"/>
    <property type="match status" value="1"/>
</dbReference>
<evidence type="ECO:0000256" key="3">
    <source>
        <dbReference type="ARBA" id="ARBA00023125"/>
    </source>
</evidence>
<evidence type="ECO:0000256" key="6">
    <source>
        <dbReference type="SAM" id="MobiDB-lite"/>
    </source>
</evidence>
<dbReference type="SUPFAM" id="SSF56349">
    <property type="entry name" value="DNA breaking-rejoining enzymes"/>
    <property type="match status" value="1"/>
</dbReference>
<evidence type="ECO:0000256" key="1">
    <source>
        <dbReference type="ARBA" id="ARBA00008857"/>
    </source>
</evidence>
<organism evidence="9 10">
    <name type="scientific">Plesiocystis pacifica SIR-1</name>
    <dbReference type="NCBI Taxonomy" id="391625"/>
    <lineage>
        <taxon>Bacteria</taxon>
        <taxon>Pseudomonadati</taxon>
        <taxon>Myxococcota</taxon>
        <taxon>Polyangia</taxon>
        <taxon>Nannocystales</taxon>
        <taxon>Nannocystaceae</taxon>
        <taxon>Plesiocystis</taxon>
    </lineage>
</organism>
<evidence type="ECO:0000259" key="8">
    <source>
        <dbReference type="PROSITE" id="PS51900"/>
    </source>
</evidence>
<gene>
    <name evidence="9" type="ORF">PPSIR1_22109</name>
</gene>
<dbReference type="STRING" id="391625.PPSIR1_22109"/>
<dbReference type="PROSITE" id="PS51900">
    <property type="entry name" value="CB"/>
    <property type="match status" value="1"/>
</dbReference>
<dbReference type="EMBL" id="ABCS01000002">
    <property type="protein sequence ID" value="EDM81657.1"/>
    <property type="molecule type" value="Genomic_DNA"/>
</dbReference>
<dbReference type="InterPro" id="IPR010998">
    <property type="entry name" value="Integrase_recombinase_N"/>
</dbReference>
<keyword evidence="10" id="KW-1185">Reference proteome</keyword>
<proteinExistence type="inferred from homology"/>
<dbReference type="InterPro" id="IPR011010">
    <property type="entry name" value="DNA_brk_join_enz"/>
</dbReference>
<feature type="domain" description="Tyr recombinase" evidence="7">
    <location>
        <begin position="182"/>
        <end position="370"/>
    </location>
</feature>
<feature type="domain" description="Core-binding (CB)" evidence="8">
    <location>
        <begin position="66"/>
        <end position="163"/>
    </location>
</feature>
<sequence length="421" mass="47131">MIDVCIKLPDGRTKRVRKVSPVQTKRAAQAFERETRAELMAGLFDEENNHGPNGSGRRKAKPQAVPTLAEFAPEFMAYQATLNKATELASKRSSLKNHLLPVFGDLRLDQIDARAIDRYKMRKLSPEHAATVASTRRRAGEGLKPKTINNHLMVLSRALRVAQKWGVLDRVPEIELLRVTKQPFDFLDFEEAERYLAAAREHYPDWHVFVLVAARTGLRVGELLALQWKHVRLAGRTLRVELSYTRAGGVSSPKSGKAREVPLTWDVARALEVHREVLGAKARARDALVFPNADGERGSLRSVGHFVSRIAKAAKLRHVHPHMLRHTFASHAVMRGVPMRVVQEWLGHASIEMTMRYAHLAEGIGLDLIDRIAPERDLEADTDPDRNEGRKGPASTPVRSPHGTIAAPPRGGIENRRPRDP</sequence>
<dbReference type="GO" id="GO:0003677">
    <property type="term" value="F:DNA binding"/>
    <property type="evidence" value="ECO:0007669"/>
    <property type="project" value="UniProtKB-UniRule"/>
</dbReference>
<dbReference type="InterPro" id="IPR050090">
    <property type="entry name" value="Tyrosine_recombinase_XerCD"/>
</dbReference>
<dbReference type="GO" id="GO:0006310">
    <property type="term" value="P:DNA recombination"/>
    <property type="evidence" value="ECO:0007669"/>
    <property type="project" value="UniProtKB-KW"/>
</dbReference>
<dbReference type="Gene3D" id="1.10.150.130">
    <property type="match status" value="1"/>
</dbReference>
<comment type="similarity">
    <text evidence="1">Belongs to the 'phage' integrase family.</text>
</comment>